<gene>
    <name evidence="5" type="ORF">IAD23_01755</name>
</gene>
<comment type="caution">
    <text evidence="5">The sequence shown here is derived from an EMBL/GenBank/DDBJ whole genome shotgun (WGS) entry which is preliminary data.</text>
</comment>
<keyword evidence="3" id="KW-0326">Glycosidase</keyword>
<evidence type="ECO:0000313" key="6">
    <source>
        <dbReference type="Proteomes" id="UP000824125"/>
    </source>
</evidence>
<dbReference type="Gene3D" id="3.90.400.10">
    <property type="entry name" value="Oligo-1,6-glucosidase, Domain 2"/>
    <property type="match status" value="1"/>
</dbReference>
<dbReference type="Proteomes" id="UP000824125">
    <property type="component" value="Unassembled WGS sequence"/>
</dbReference>
<reference evidence="5" key="1">
    <citation type="submission" date="2020-10" db="EMBL/GenBank/DDBJ databases">
        <authorList>
            <person name="Gilroy R."/>
        </authorList>
    </citation>
    <scope>NUCLEOTIDE SEQUENCE</scope>
    <source>
        <strain evidence="5">CHK176-6737</strain>
    </source>
</reference>
<dbReference type="EMBL" id="DVNM01000008">
    <property type="protein sequence ID" value="HIU68669.1"/>
    <property type="molecule type" value="Genomic_DNA"/>
</dbReference>
<dbReference type="SMART" id="SM00642">
    <property type="entry name" value="Aamy"/>
    <property type="match status" value="1"/>
</dbReference>
<dbReference type="InterPro" id="IPR045857">
    <property type="entry name" value="O16G_dom_2"/>
</dbReference>
<dbReference type="Pfam" id="PF00128">
    <property type="entry name" value="Alpha-amylase"/>
    <property type="match status" value="1"/>
</dbReference>
<dbReference type="CDD" id="cd11333">
    <property type="entry name" value="AmyAc_SI_OligoGlu_DGase"/>
    <property type="match status" value="1"/>
</dbReference>
<dbReference type="InterPro" id="IPR006047">
    <property type="entry name" value="GH13_cat_dom"/>
</dbReference>
<dbReference type="FunFam" id="3.20.20.80:FF:000064">
    <property type="entry name" value="Oligo-1,6-glucosidase"/>
    <property type="match status" value="2"/>
</dbReference>
<reference evidence="5" key="2">
    <citation type="journal article" date="2021" name="PeerJ">
        <title>Extensive microbial diversity within the chicken gut microbiome revealed by metagenomics and culture.</title>
        <authorList>
            <person name="Gilroy R."/>
            <person name="Ravi A."/>
            <person name="Getino M."/>
            <person name="Pursley I."/>
            <person name="Horton D.L."/>
            <person name="Alikhan N.F."/>
            <person name="Baker D."/>
            <person name="Gharbi K."/>
            <person name="Hall N."/>
            <person name="Watson M."/>
            <person name="Adriaenssens E.M."/>
            <person name="Foster-Nyarko E."/>
            <person name="Jarju S."/>
            <person name="Secka A."/>
            <person name="Antonio M."/>
            <person name="Oren A."/>
            <person name="Chaudhuri R.R."/>
            <person name="La Ragione R."/>
            <person name="Hildebrand F."/>
            <person name="Pallen M.J."/>
        </authorList>
    </citation>
    <scope>NUCLEOTIDE SEQUENCE</scope>
    <source>
        <strain evidence="5">CHK176-6737</strain>
    </source>
</reference>
<evidence type="ECO:0000256" key="2">
    <source>
        <dbReference type="ARBA" id="ARBA00022801"/>
    </source>
</evidence>
<dbReference type="PANTHER" id="PTHR10357">
    <property type="entry name" value="ALPHA-AMYLASE FAMILY MEMBER"/>
    <property type="match status" value="1"/>
</dbReference>
<dbReference type="InterPro" id="IPR017853">
    <property type="entry name" value="GH"/>
</dbReference>
<dbReference type="GO" id="GO:0009313">
    <property type="term" value="P:oligosaccharide catabolic process"/>
    <property type="evidence" value="ECO:0007669"/>
    <property type="project" value="TreeGrafter"/>
</dbReference>
<accession>A0A9D1MU30</accession>
<evidence type="ECO:0000313" key="5">
    <source>
        <dbReference type="EMBL" id="HIU68669.1"/>
    </source>
</evidence>
<keyword evidence="2" id="KW-0378">Hydrolase</keyword>
<dbReference type="AlphaFoldDB" id="A0A9D1MU30"/>
<comment type="similarity">
    <text evidence="1">Belongs to the glycosyl hydrolase 13 family.</text>
</comment>
<dbReference type="Gene3D" id="3.20.20.80">
    <property type="entry name" value="Glycosidases"/>
    <property type="match status" value="1"/>
</dbReference>
<evidence type="ECO:0000256" key="3">
    <source>
        <dbReference type="ARBA" id="ARBA00023295"/>
    </source>
</evidence>
<evidence type="ECO:0000259" key="4">
    <source>
        <dbReference type="SMART" id="SM00642"/>
    </source>
</evidence>
<organism evidence="5 6">
    <name type="scientific">Candidatus Scybalenecus merdavium</name>
    <dbReference type="NCBI Taxonomy" id="2840939"/>
    <lineage>
        <taxon>Bacteria</taxon>
        <taxon>Bacillati</taxon>
        <taxon>Bacillota</taxon>
        <taxon>Clostridia</taxon>
        <taxon>Eubacteriales</taxon>
        <taxon>Oscillospiraceae</taxon>
        <taxon>Oscillospiraceae incertae sedis</taxon>
        <taxon>Candidatus Scybalenecus</taxon>
    </lineage>
</organism>
<dbReference type="SUPFAM" id="SSF51445">
    <property type="entry name" value="(Trans)glycosidases"/>
    <property type="match status" value="1"/>
</dbReference>
<sequence>MEKKWWKEAVFYQIYPRSFKDSDGDGVGDIRGIIEKLDYLQDLGIDCIWCCPMYKSPNDDNGYDISDYYAIMEEFGTMEDFDELLCEVHKRGMRLIMDLVVNHTSDEHPWFVRAKQSKDDPYHDYYIWKDDDGTKTPPTDWKSFFGGSAWNYYENLNQWALHVFSKKQMDLNWENPAMRQDIYKMINWWLNKGVDGFRMDVINFISKWQTFPNSVPVIEKILGFCGAEWYFYGPRLHEFLHEMNMQAFKGRDCVSVGECGGLGLETSKLLTADNRGELSMVFNFDHLDNLPHGKYDDYYYDFRIAARQLVKWQLYYGNRCWPTLLFENHDNPRITSKADKYGVFRSEIAKLCATIQLTFRGTPFIYQGQEIAMGNGDFQSAEELRDVEGINMYNELVEKGKSPQEALEKVLCGSRDHARTPMQWDDSKKAGFTTGTPWIKVNKDAFRYNVKDQLQMADSPLNYFKRLIRLRRENPALIYGDFELIKPERLDPQDVDILCFSRKLDGACFVVEINLVRRTRKRYLDLTGLELISSSYDYPAKSLRPYECNVYKPAVPEMGAKTL</sequence>
<protein>
    <submittedName>
        <fullName evidence="5">Alpha-glucosidase</fullName>
    </submittedName>
</protein>
<name>A0A9D1MU30_9FIRM</name>
<proteinExistence type="inferred from homology"/>
<dbReference type="FunFam" id="3.90.400.10:FF:000002">
    <property type="entry name" value="Sucrose isomerase"/>
    <property type="match status" value="1"/>
</dbReference>
<dbReference type="PANTHER" id="PTHR10357:SF184">
    <property type="entry name" value="OLIGO-1,6-GLUCOSIDASE 1"/>
    <property type="match status" value="1"/>
</dbReference>
<feature type="domain" description="Glycosyl hydrolase family 13 catalytic" evidence="4">
    <location>
        <begin position="13"/>
        <end position="419"/>
    </location>
</feature>
<dbReference type="GO" id="GO:0004556">
    <property type="term" value="F:alpha-amylase activity"/>
    <property type="evidence" value="ECO:0007669"/>
    <property type="project" value="TreeGrafter"/>
</dbReference>
<evidence type="ECO:0000256" key="1">
    <source>
        <dbReference type="ARBA" id="ARBA00008061"/>
    </source>
</evidence>